<sequence length="105" mass="11971">MFCRPTDVVHQHLHILVRSDSSTWNTLINSFLMPRCFVCHSISVAAESQPNGFAQQFVLWKLLLRNDNLRCRYELNGPRACATCAIYDVVHLSPCMCLSTSPRCN</sequence>
<gene>
    <name evidence="1" type="ORF">TvY486_0011930</name>
</gene>
<protein>
    <submittedName>
        <fullName evidence="1">Uncharacterized protein</fullName>
    </submittedName>
</protein>
<dbReference type="VEuPathDB" id="TriTrypDB:TvY486_0011930"/>
<keyword evidence="2" id="KW-1185">Reference proteome</keyword>
<evidence type="ECO:0000313" key="2">
    <source>
        <dbReference type="Proteomes" id="UP000009027"/>
    </source>
</evidence>
<dbReference type="Proteomes" id="UP000009027">
    <property type="component" value="Unassembled WGS sequence"/>
</dbReference>
<evidence type="ECO:0000313" key="1">
    <source>
        <dbReference type="EMBL" id="CCD18501.1"/>
    </source>
</evidence>
<accession>F9WLV7</accession>
<proteinExistence type="predicted"/>
<reference evidence="1 2" key="1">
    <citation type="journal article" date="2012" name="Proc. Natl. Acad. Sci. U.S.A.">
        <title>Antigenic diversity is generated by distinct evolutionary mechanisms in African trypanosome species.</title>
        <authorList>
            <person name="Jackson A.P."/>
            <person name="Berry A."/>
            <person name="Aslett M."/>
            <person name="Allison H.C."/>
            <person name="Burton P."/>
            <person name="Vavrova-Anderson J."/>
            <person name="Brown R."/>
            <person name="Browne H."/>
            <person name="Corton N."/>
            <person name="Hauser H."/>
            <person name="Gamble J."/>
            <person name="Gilderthorp R."/>
            <person name="Marcello L."/>
            <person name="McQuillan J."/>
            <person name="Otto T.D."/>
            <person name="Quail M.A."/>
            <person name="Sanders M.J."/>
            <person name="van Tonder A."/>
            <person name="Ginger M.L."/>
            <person name="Field M.C."/>
            <person name="Barry J.D."/>
            <person name="Hertz-Fowler C."/>
            <person name="Berriman M."/>
        </authorList>
    </citation>
    <scope>NUCLEOTIDE SEQUENCE</scope>
    <source>
        <strain evidence="1 2">Y486</strain>
    </source>
</reference>
<organism evidence="1 2">
    <name type="scientific">Trypanosoma vivax (strain Y486)</name>
    <dbReference type="NCBI Taxonomy" id="1055687"/>
    <lineage>
        <taxon>Eukaryota</taxon>
        <taxon>Discoba</taxon>
        <taxon>Euglenozoa</taxon>
        <taxon>Kinetoplastea</taxon>
        <taxon>Metakinetoplastina</taxon>
        <taxon>Trypanosomatida</taxon>
        <taxon>Trypanosomatidae</taxon>
        <taxon>Trypanosoma</taxon>
        <taxon>Duttonella</taxon>
    </lineage>
</organism>
<dbReference type="AlphaFoldDB" id="F9WLV7"/>
<name>F9WLV7_TRYVY</name>
<dbReference type="EMBL" id="CAEX01001300">
    <property type="protein sequence ID" value="CCD18501.1"/>
    <property type="molecule type" value="Genomic_DNA"/>
</dbReference>